<feature type="domain" description="Apple" evidence="8">
    <location>
        <begin position="167"/>
        <end position="248"/>
    </location>
</feature>
<dbReference type="PANTHER" id="PTHR45713">
    <property type="entry name" value="FTP DOMAIN-CONTAINING PROTEIN"/>
    <property type="match status" value="1"/>
</dbReference>
<evidence type="ECO:0000256" key="4">
    <source>
        <dbReference type="ARBA" id="ARBA00022723"/>
    </source>
</evidence>
<keyword evidence="6" id="KW-0106">Calcium</keyword>
<sequence>MKTRSIIRSIPESIDVSRLNIPEIYLKEESTDYRCTSAAINVALGKPSYQTDTENGRTADLAVDGNTSHHLPELCTHTIPDNTSWWVNLQQIFLIRSVKIFNRNDSWSYRLTNVELYVGFSDRGFQSREGFRPGEVGLSHTFELATPVYGQWVRITRNPPNGRLVLCEMEVEGVPYSAGNNFHFLAFQGYVHTGTAIEVKKVRLKLDCVSRCSKTKNCISTHYNKATKICSLFDSLAFKHADIENDVCDVNRIAITENSRAQLFET</sequence>
<dbReference type="SMART" id="SM00607">
    <property type="entry name" value="FTP"/>
    <property type="match status" value="1"/>
</dbReference>
<evidence type="ECO:0000256" key="7">
    <source>
        <dbReference type="ARBA" id="ARBA00023157"/>
    </source>
</evidence>
<dbReference type="PANTHER" id="PTHR45713:SF6">
    <property type="entry name" value="F5_8 TYPE C DOMAIN-CONTAINING PROTEIN"/>
    <property type="match status" value="1"/>
</dbReference>
<keyword evidence="5" id="KW-0430">Lectin</keyword>
<dbReference type="GO" id="GO:0001868">
    <property type="term" value="P:regulation of complement activation, lectin pathway"/>
    <property type="evidence" value="ECO:0007669"/>
    <property type="project" value="UniProtKB-ARBA"/>
</dbReference>
<dbReference type="EMBL" id="JAIWYP010000011">
    <property type="protein sequence ID" value="KAH3740831.1"/>
    <property type="molecule type" value="Genomic_DNA"/>
</dbReference>
<keyword evidence="10" id="KW-1185">Reference proteome</keyword>
<proteinExistence type="inferred from homology"/>
<reference evidence="9" key="1">
    <citation type="journal article" date="2019" name="bioRxiv">
        <title>The Genome of the Zebra Mussel, Dreissena polymorpha: A Resource for Invasive Species Research.</title>
        <authorList>
            <person name="McCartney M.A."/>
            <person name="Auch B."/>
            <person name="Kono T."/>
            <person name="Mallez S."/>
            <person name="Zhang Y."/>
            <person name="Obille A."/>
            <person name="Becker A."/>
            <person name="Abrahante J.E."/>
            <person name="Garbe J."/>
            <person name="Badalamenti J.P."/>
            <person name="Herman A."/>
            <person name="Mangelson H."/>
            <person name="Liachko I."/>
            <person name="Sullivan S."/>
            <person name="Sone E.D."/>
            <person name="Koren S."/>
            <person name="Silverstein K.A.T."/>
            <person name="Beckman K.B."/>
            <person name="Gohl D.M."/>
        </authorList>
    </citation>
    <scope>NUCLEOTIDE SEQUENCE</scope>
    <source>
        <strain evidence="9">Duluth1</strain>
        <tissue evidence="9">Whole animal</tissue>
    </source>
</reference>
<comment type="caution">
    <text evidence="9">The sequence shown here is derived from an EMBL/GenBank/DDBJ whole genome shotgun (WGS) entry which is preliminary data.</text>
</comment>
<evidence type="ECO:0000256" key="1">
    <source>
        <dbReference type="ARBA" id="ARBA00002219"/>
    </source>
</evidence>
<evidence type="ECO:0000256" key="5">
    <source>
        <dbReference type="ARBA" id="ARBA00022734"/>
    </source>
</evidence>
<keyword evidence="4" id="KW-0479">Metal-binding</keyword>
<evidence type="ECO:0000256" key="6">
    <source>
        <dbReference type="ARBA" id="ARBA00022837"/>
    </source>
</evidence>
<dbReference type="GO" id="GO:0042806">
    <property type="term" value="F:fucose binding"/>
    <property type="evidence" value="ECO:0007669"/>
    <property type="project" value="UniProtKB-ARBA"/>
</dbReference>
<dbReference type="InterPro" id="IPR006585">
    <property type="entry name" value="FTP1"/>
</dbReference>
<organism evidence="9 10">
    <name type="scientific">Dreissena polymorpha</name>
    <name type="common">Zebra mussel</name>
    <name type="synonym">Mytilus polymorpha</name>
    <dbReference type="NCBI Taxonomy" id="45954"/>
    <lineage>
        <taxon>Eukaryota</taxon>
        <taxon>Metazoa</taxon>
        <taxon>Spiralia</taxon>
        <taxon>Lophotrochozoa</taxon>
        <taxon>Mollusca</taxon>
        <taxon>Bivalvia</taxon>
        <taxon>Autobranchia</taxon>
        <taxon>Heteroconchia</taxon>
        <taxon>Euheterodonta</taxon>
        <taxon>Imparidentia</taxon>
        <taxon>Neoheterodontei</taxon>
        <taxon>Myida</taxon>
        <taxon>Dreissenoidea</taxon>
        <taxon>Dreissenidae</taxon>
        <taxon>Dreissena</taxon>
    </lineage>
</organism>
<comment type="similarity">
    <text evidence="2">Belongs to the fucolectin family.</text>
</comment>
<dbReference type="PROSITE" id="PS50948">
    <property type="entry name" value="PAN"/>
    <property type="match status" value="1"/>
</dbReference>
<evidence type="ECO:0000313" key="10">
    <source>
        <dbReference type="Proteomes" id="UP000828390"/>
    </source>
</evidence>
<evidence type="ECO:0000259" key="8">
    <source>
        <dbReference type="PROSITE" id="PS50948"/>
    </source>
</evidence>
<dbReference type="Pfam" id="PF00024">
    <property type="entry name" value="PAN_1"/>
    <property type="match status" value="1"/>
</dbReference>
<dbReference type="GO" id="GO:0046872">
    <property type="term" value="F:metal ion binding"/>
    <property type="evidence" value="ECO:0007669"/>
    <property type="project" value="UniProtKB-KW"/>
</dbReference>
<dbReference type="Proteomes" id="UP000828390">
    <property type="component" value="Unassembled WGS sequence"/>
</dbReference>
<dbReference type="InterPro" id="IPR051941">
    <property type="entry name" value="BG_Antigen-Binding_Lectin"/>
</dbReference>
<dbReference type="Gene3D" id="2.60.120.260">
    <property type="entry name" value="Galactose-binding domain-like"/>
    <property type="match status" value="1"/>
</dbReference>
<name>A0A9D4I368_DREPO</name>
<protein>
    <recommendedName>
        <fullName evidence="8">Apple domain-containing protein</fullName>
    </recommendedName>
</protein>
<accession>A0A9D4I368</accession>
<evidence type="ECO:0000313" key="9">
    <source>
        <dbReference type="EMBL" id="KAH3740831.1"/>
    </source>
</evidence>
<dbReference type="AlphaFoldDB" id="A0A9D4I368"/>
<evidence type="ECO:0000256" key="2">
    <source>
        <dbReference type="ARBA" id="ARBA00010147"/>
    </source>
</evidence>
<dbReference type="SUPFAM" id="SSF49785">
    <property type="entry name" value="Galactose-binding domain-like"/>
    <property type="match status" value="1"/>
</dbReference>
<reference evidence="9" key="2">
    <citation type="submission" date="2020-11" db="EMBL/GenBank/DDBJ databases">
        <authorList>
            <person name="McCartney M.A."/>
            <person name="Auch B."/>
            <person name="Kono T."/>
            <person name="Mallez S."/>
            <person name="Becker A."/>
            <person name="Gohl D.M."/>
            <person name="Silverstein K.A.T."/>
            <person name="Koren S."/>
            <person name="Bechman K.B."/>
            <person name="Herman A."/>
            <person name="Abrahante J.E."/>
            <person name="Garbe J."/>
        </authorList>
    </citation>
    <scope>NUCLEOTIDE SEQUENCE</scope>
    <source>
        <strain evidence="9">Duluth1</strain>
        <tissue evidence="9">Whole animal</tissue>
    </source>
</reference>
<gene>
    <name evidence="9" type="ORF">DPMN_047545</name>
</gene>
<keyword evidence="7" id="KW-1015">Disulfide bond</keyword>
<dbReference type="InterPro" id="IPR003609">
    <property type="entry name" value="Pan_app"/>
</dbReference>
<dbReference type="Pfam" id="PF22633">
    <property type="entry name" value="F5_F8_type_C_2"/>
    <property type="match status" value="1"/>
</dbReference>
<comment type="function">
    <text evidence="1">Acts as a defensive agent. Recognizes blood group fucosylated oligosaccharides including A, B, H and Lewis B-type antigens. Does not recognize Lewis A antigen and has low affinity for monovalent haptens.</text>
</comment>
<comment type="subunit">
    <text evidence="3">Homotrimer.</text>
</comment>
<dbReference type="GO" id="GO:0010185">
    <property type="term" value="P:regulation of cellular defense response"/>
    <property type="evidence" value="ECO:0007669"/>
    <property type="project" value="UniProtKB-ARBA"/>
</dbReference>
<evidence type="ECO:0000256" key="3">
    <source>
        <dbReference type="ARBA" id="ARBA00011233"/>
    </source>
</evidence>
<dbReference type="InterPro" id="IPR008979">
    <property type="entry name" value="Galactose-bd-like_sf"/>
</dbReference>